<feature type="domain" description="Aminoglycoside phosphotransferase" evidence="1">
    <location>
        <begin position="17"/>
        <end position="225"/>
    </location>
</feature>
<organism evidence="2 3">
    <name type="scientific">Gracilibacillus kekensis</name>
    <dbReference type="NCBI Taxonomy" id="1027249"/>
    <lineage>
        <taxon>Bacteria</taxon>
        <taxon>Bacillati</taxon>
        <taxon>Bacillota</taxon>
        <taxon>Bacilli</taxon>
        <taxon>Bacillales</taxon>
        <taxon>Bacillaceae</taxon>
        <taxon>Gracilibacillus</taxon>
    </lineage>
</organism>
<keyword evidence="3" id="KW-1185">Reference proteome</keyword>
<evidence type="ECO:0000313" key="2">
    <source>
        <dbReference type="EMBL" id="SHN04355.1"/>
    </source>
</evidence>
<dbReference type="Pfam" id="PF01636">
    <property type="entry name" value="APH"/>
    <property type="match status" value="1"/>
</dbReference>
<protein>
    <submittedName>
        <fullName evidence="2">Thiamine kinase</fullName>
    </submittedName>
</protein>
<sequence length="270" mass="31453">MTAVEHILGEDWTIFPAGGSTGAAYYAQSNHKQLFLKRNSSPFLAVLSAQGIVPKLVWTKRLENGDVVTAQQWLDGKALNIEEMQHPKVAKLLSKIHHSSELLDMLLRIEKTTVVPDQTLVRVKQFVQGNIQARNSISVYKAIKFLESRLMDIYFEQQVVCHCDLNHHNWMLSTNGELYLIDWDNARVGDPAMDIGRILQSYIPKQEWDQWLEHYGMANSKNFMQRMHWYLIVDEIIGYIWSENRKKRKEANTHLHELNQLLEQVNDWNL</sequence>
<proteinExistence type="predicted"/>
<accession>A0A1M7NKU7</accession>
<dbReference type="EMBL" id="FRCZ01000003">
    <property type="protein sequence ID" value="SHN04355.1"/>
    <property type="molecule type" value="Genomic_DNA"/>
</dbReference>
<dbReference type="InterPro" id="IPR052077">
    <property type="entry name" value="CcrZ_PhaseVar_Mediator"/>
</dbReference>
<evidence type="ECO:0000313" key="3">
    <source>
        <dbReference type="Proteomes" id="UP000184184"/>
    </source>
</evidence>
<dbReference type="AlphaFoldDB" id="A0A1M7NKU7"/>
<keyword evidence="2" id="KW-0808">Transferase</keyword>
<dbReference type="STRING" id="1027249.SAMN05216179_1602"/>
<keyword evidence="2" id="KW-0418">Kinase</keyword>
<dbReference type="InterPro" id="IPR002575">
    <property type="entry name" value="Aminoglycoside_PTrfase"/>
</dbReference>
<dbReference type="Proteomes" id="UP000184184">
    <property type="component" value="Unassembled WGS sequence"/>
</dbReference>
<dbReference type="InterPro" id="IPR011009">
    <property type="entry name" value="Kinase-like_dom_sf"/>
</dbReference>
<dbReference type="PANTHER" id="PTHR40086">
    <property type="entry name" value="PHOSPHOTRANSFERASE YTMP-RELATED"/>
    <property type="match status" value="1"/>
</dbReference>
<reference evidence="2 3" key="1">
    <citation type="submission" date="2016-11" db="EMBL/GenBank/DDBJ databases">
        <authorList>
            <person name="Jaros S."/>
            <person name="Januszkiewicz K."/>
            <person name="Wedrychowicz H."/>
        </authorList>
    </citation>
    <scope>NUCLEOTIDE SEQUENCE [LARGE SCALE GENOMIC DNA]</scope>
    <source>
        <strain evidence="2 3">CGMCC 1.10681</strain>
    </source>
</reference>
<dbReference type="Gene3D" id="3.90.1200.10">
    <property type="match status" value="1"/>
</dbReference>
<dbReference type="SUPFAM" id="SSF56112">
    <property type="entry name" value="Protein kinase-like (PK-like)"/>
    <property type="match status" value="1"/>
</dbReference>
<dbReference type="PANTHER" id="PTHR40086:SF1">
    <property type="entry name" value="CELL CYCLE REGULATOR CCRZ"/>
    <property type="match status" value="1"/>
</dbReference>
<evidence type="ECO:0000259" key="1">
    <source>
        <dbReference type="Pfam" id="PF01636"/>
    </source>
</evidence>
<gene>
    <name evidence="2" type="ORF">SAMN05216179_1602</name>
</gene>
<dbReference type="GO" id="GO:0016301">
    <property type="term" value="F:kinase activity"/>
    <property type="evidence" value="ECO:0007669"/>
    <property type="project" value="UniProtKB-KW"/>
</dbReference>
<name>A0A1M7NKU7_9BACI</name>